<dbReference type="Proteomes" id="UP001501115">
    <property type="component" value="Unassembled WGS sequence"/>
</dbReference>
<protein>
    <submittedName>
        <fullName evidence="2">Uncharacterized protein</fullName>
    </submittedName>
</protein>
<proteinExistence type="predicted"/>
<feature type="compositionally biased region" description="Gly residues" evidence="1">
    <location>
        <begin position="9"/>
        <end position="21"/>
    </location>
</feature>
<sequence>MPRPPRIPGSGGGRRGIGGGPYKWQPTIGMSPRGISGKVQRYDRFSGKGPEVMVDSLGIPVSRPTRGGAPPRRSRPPGDHLVVERGRQEAARNRVADKVAKKTEQWAKYYDPWGVFSEEYARDDFAERALKAARDAAYGVYLDADHYPAGQTASLESREADRKVYGKARQAAKEAYEGVLRDESRYAREASEVDAAEAADIAAEYQKMQEDPWGDADNECWCESNFLANDLGMSRSELRQTCDKHRR</sequence>
<keyword evidence="3" id="KW-1185">Reference proteome</keyword>
<evidence type="ECO:0000256" key="1">
    <source>
        <dbReference type="SAM" id="MobiDB-lite"/>
    </source>
</evidence>
<gene>
    <name evidence="2" type="ORF">GCM10023086_76690</name>
</gene>
<feature type="region of interest" description="Disordered" evidence="1">
    <location>
        <begin position="53"/>
        <end position="98"/>
    </location>
</feature>
<feature type="region of interest" description="Disordered" evidence="1">
    <location>
        <begin position="1"/>
        <end position="36"/>
    </location>
</feature>
<reference evidence="3" key="1">
    <citation type="journal article" date="2019" name="Int. J. Syst. Evol. Microbiol.">
        <title>The Global Catalogue of Microorganisms (GCM) 10K type strain sequencing project: providing services to taxonomists for standard genome sequencing and annotation.</title>
        <authorList>
            <consortium name="The Broad Institute Genomics Platform"/>
            <consortium name="The Broad Institute Genome Sequencing Center for Infectious Disease"/>
            <person name="Wu L."/>
            <person name="Ma J."/>
        </authorList>
    </citation>
    <scope>NUCLEOTIDE SEQUENCE [LARGE SCALE GENOMIC DNA]</scope>
    <source>
        <strain evidence="3">JCM 31290</strain>
    </source>
</reference>
<comment type="caution">
    <text evidence="2">The sequence shown here is derived from an EMBL/GenBank/DDBJ whole genome shotgun (WGS) entry which is preliminary data.</text>
</comment>
<evidence type="ECO:0000313" key="3">
    <source>
        <dbReference type="Proteomes" id="UP001501115"/>
    </source>
</evidence>
<dbReference type="EMBL" id="BAABET010000022">
    <property type="protein sequence ID" value="GAA4340833.1"/>
    <property type="molecule type" value="Genomic_DNA"/>
</dbReference>
<name>A0ABP8HL55_9ACTN</name>
<organism evidence="2 3">
    <name type="scientific">Streptomyces venetus</name>
    <dbReference type="NCBI Taxonomy" id="1701086"/>
    <lineage>
        <taxon>Bacteria</taxon>
        <taxon>Bacillati</taxon>
        <taxon>Actinomycetota</taxon>
        <taxon>Actinomycetes</taxon>
        <taxon>Kitasatosporales</taxon>
        <taxon>Streptomycetaceae</taxon>
        <taxon>Streptomyces</taxon>
    </lineage>
</organism>
<accession>A0ABP8HL55</accession>
<evidence type="ECO:0000313" key="2">
    <source>
        <dbReference type="EMBL" id="GAA4340833.1"/>
    </source>
</evidence>
<feature type="compositionally biased region" description="Basic and acidic residues" evidence="1">
    <location>
        <begin position="76"/>
        <end position="98"/>
    </location>
</feature>